<dbReference type="Pfam" id="PF00023">
    <property type="entry name" value="Ank"/>
    <property type="match status" value="1"/>
</dbReference>
<gene>
    <name evidence="4" type="ORF">FEM48_Zijuj05G0171100</name>
</gene>
<dbReference type="InterPro" id="IPR026961">
    <property type="entry name" value="PGG_dom"/>
</dbReference>
<dbReference type="Proteomes" id="UP000813462">
    <property type="component" value="Unassembled WGS sequence"/>
</dbReference>
<protein>
    <recommendedName>
        <fullName evidence="3">PGG domain-containing protein</fullName>
    </recommendedName>
</protein>
<dbReference type="OrthoDB" id="2157354at2759"/>
<dbReference type="PANTHER" id="PTHR24128">
    <property type="entry name" value="HOMEOBOX PROTEIN WARIAI"/>
    <property type="match status" value="1"/>
</dbReference>
<proteinExistence type="predicted"/>
<dbReference type="EMBL" id="JAEACU010000005">
    <property type="protein sequence ID" value="KAH7529312.1"/>
    <property type="molecule type" value="Genomic_DNA"/>
</dbReference>
<comment type="caution">
    <text evidence="4">The sequence shown here is derived from an EMBL/GenBank/DDBJ whole genome shotgun (WGS) entry which is preliminary data.</text>
</comment>
<evidence type="ECO:0000259" key="3">
    <source>
        <dbReference type="Pfam" id="PF13962"/>
    </source>
</evidence>
<keyword evidence="1" id="KW-0040">ANK repeat</keyword>
<dbReference type="AlphaFoldDB" id="A0A978VG23"/>
<dbReference type="SMART" id="SM00248">
    <property type="entry name" value="ANK"/>
    <property type="match status" value="5"/>
</dbReference>
<accession>A0A978VG23</accession>
<evidence type="ECO:0000256" key="2">
    <source>
        <dbReference type="SAM" id="Phobius"/>
    </source>
</evidence>
<dbReference type="PROSITE" id="PS50297">
    <property type="entry name" value="ANK_REP_REGION"/>
    <property type="match status" value="3"/>
</dbReference>
<feature type="repeat" description="ANK" evidence="1">
    <location>
        <begin position="161"/>
        <end position="182"/>
    </location>
</feature>
<keyword evidence="2" id="KW-0812">Transmembrane</keyword>
<feature type="domain" description="PGG" evidence="3">
    <location>
        <begin position="304"/>
        <end position="386"/>
    </location>
</feature>
<dbReference type="InterPro" id="IPR002110">
    <property type="entry name" value="Ankyrin_rpt"/>
</dbReference>
<dbReference type="PROSITE" id="PS50088">
    <property type="entry name" value="ANK_REPEAT"/>
    <property type="match status" value="3"/>
</dbReference>
<feature type="transmembrane region" description="Helical" evidence="2">
    <location>
        <begin position="364"/>
        <end position="384"/>
    </location>
</feature>
<feature type="repeat" description="ANK" evidence="1">
    <location>
        <begin position="207"/>
        <end position="230"/>
    </location>
</feature>
<evidence type="ECO:0000313" key="4">
    <source>
        <dbReference type="EMBL" id="KAH7529312.1"/>
    </source>
</evidence>
<organism evidence="4 5">
    <name type="scientific">Ziziphus jujuba var. spinosa</name>
    <dbReference type="NCBI Taxonomy" id="714518"/>
    <lineage>
        <taxon>Eukaryota</taxon>
        <taxon>Viridiplantae</taxon>
        <taxon>Streptophyta</taxon>
        <taxon>Embryophyta</taxon>
        <taxon>Tracheophyta</taxon>
        <taxon>Spermatophyta</taxon>
        <taxon>Magnoliopsida</taxon>
        <taxon>eudicotyledons</taxon>
        <taxon>Gunneridae</taxon>
        <taxon>Pentapetalae</taxon>
        <taxon>rosids</taxon>
        <taxon>fabids</taxon>
        <taxon>Rosales</taxon>
        <taxon>Rhamnaceae</taxon>
        <taxon>Paliureae</taxon>
        <taxon>Ziziphus</taxon>
    </lineage>
</organism>
<dbReference type="PANTHER" id="PTHR24128:SF24">
    <property type="entry name" value="ANKYRIN REPEAT PROTEIN"/>
    <property type="match status" value="1"/>
</dbReference>
<evidence type="ECO:0000313" key="5">
    <source>
        <dbReference type="Proteomes" id="UP000813462"/>
    </source>
</evidence>
<dbReference type="InterPro" id="IPR036770">
    <property type="entry name" value="Ankyrin_rpt-contain_sf"/>
</dbReference>
<dbReference type="SUPFAM" id="SSF48403">
    <property type="entry name" value="Ankyrin repeat"/>
    <property type="match status" value="1"/>
</dbReference>
<feature type="repeat" description="ANK" evidence="1">
    <location>
        <begin position="62"/>
        <end position="86"/>
    </location>
</feature>
<reference evidence="4" key="1">
    <citation type="journal article" date="2021" name="Front. Plant Sci.">
        <title>Chromosome-Scale Genome Assembly for Chinese Sour Jujube and Insights Into Its Genome Evolution and Domestication Signature.</title>
        <authorList>
            <person name="Shen L.-Y."/>
            <person name="Luo H."/>
            <person name="Wang X.-L."/>
            <person name="Wang X.-M."/>
            <person name="Qiu X.-J."/>
            <person name="Liu H."/>
            <person name="Zhou S.-S."/>
            <person name="Jia K.-H."/>
            <person name="Nie S."/>
            <person name="Bao Y.-T."/>
            <person name="Zhang R.-G."/>
            <person name="Yun Q.-Z."/>
            <person name="Chai Y.-H."/>
            <person name="Lu J.-Y."/>
            <person name="Li Y."/>
            <person name="Zhao S.-W."/>
            <person name="Mao J.-F."/>
            <person name="Jia S.-G."/>
            <person name="Mao Y.-M."/>
        </authorList>
    </citation>
    <scope>NUCLEOTIDE SEQUENCE</scope>
    <source>
        <strain evidence="4">AT0</strain>
        <tissue evidence="4">Leaf</tissue>
    </source>
</reference>
<dbReference type="Gene3D" id="1.25.40.20">
    <property type="entry name" value="Ankyrin repeat-containing domain"/>
    <property type="match status" value="2"/>
</dbReference>
<name>A0A978VG23_ZIZJJ</name>
<sequence length="418" mass="45630">MGSSSVDELYGSIESDPYTLERIDQVPFPNTPLHKAASDGDVPLVKELMILKPSFAGKINKDGHTPMHLALKNDKNNLGVVRALLESEPSLLGVQGREGETPLHILAKKFEKGEGDVEAGQNPSPYLAKNKEDKKQRLELLDEIVSSENFFRQSIQVKTTKGKTALHIAVENENVDAVDILVGGLRTATWEGSEAQEWEIINTKDGEGNTALHNATTKNQIQVVRILLENTKIEVNAKDSRGRTALDISIDNGYSEVKDILRAAGAKTACSLPKGSRSKIQLQSKVPLTEQFAIYFGGLRNNTKNESRKLLLAVAPMVAAVAYQAALTPPGGVWQDNDDNTATTSNKVAHRAGRAIMGIKPFSVLYFCNTVTLFAATIIILVLLPKGQIRNLLSGLLFLYLLGNVLSLEVIWPSRSTR</sequence>
<evidence type="ECO:0000256" key="1">
    <source>
        <dbReference type="PROSITE-ProRule" id="PRU00023"/>
    </source>
</evidence>
<dbReference type="Pfam" id="PF13962">
    <property type="entry name" value="PGG"/>
    <property type="match status" value="1"/>
</dbReference>
<keyword evidence="2" id="KW-0472">Membrane</keyword>
<dbReference type="Pfam" id="PF12796">
    <property type="entry name" value="Ank_2"/>
    <property type="match status" value="2"/>
</dbReference>
<feature type="transmembrane region" description="Helical" evidence="2">
    <location>
        <begin position="391"/>
        <end position="412"/>
    </location>
</feature>
<keyword evidence="2" id="KW-1133">Transmembrane helix</keyword>